<dbReference type="SUPFAM" id="SSF52374">
    <property type="entry name" value="Nucleotidylyl transferase"/>
    <property type="match status" value="1"/>
</dbReference>
<name>A0A830HTX8_9CHLO</name>
<evidence type="ECO:0000256" key="2">
    <source>
        <dbReference type="ARBA" id="ARBA00022598"/>
    </source>
</evidence>
<proteinExistence type="inferred from homology"/>
<dbReference type="GO" id="GO:0005739">
    <property type="term" value="C:mitochondrion"/>
    <property type="evidence" value="ECO:0007669"/>
    <property type="project" value="UniProtKB-ARBA"/>
</dbReference>
<reference evidence="11" key="1">
    <citation type="submission" date="2020-10" db="EMBL/GenBank/DDBJ databases">
        <title>Unveiling of a novel bifunctional photoreceptor, Dualchrome1, isolated from a cosmopolitan green alga.</title>
        <authorList>
            <person name="Suzuki S."/>
            <person name="Kawachi M."/>
        </authorList>
    </citation>
    <scope>NUCLEOTIDE SEQUENCE</scope>
    <source>
        <strain evidence="11">NIES 2893</strain>
    </source>
</reference>
<dbReference type="Gene3D" id="1.10.730.10">
    <property type="entry name" value="Isoleucyl-tRNA Synthetase, Domain 1"/>
    <property type="match status" value="1"/>
</dbReference>
<evidence type="ECO:0000256" key="1">
    <source>
        <dbReference type="ARBA" id="ARBA00012838"/>
    </source>
</evidence>
<comment type="caution">
    <text evidence="11">The sequence shown here is derived from an EMBL/GenBank/DDBJ whole genome shotgun (WGS) entry which is preliminary data.</text>
</comment>
<dbReference type="FunFam" id="2.170.220.10:FF:000001">
    <property type="entry name" value="methionine--tRNA ligase, mitochondrial"/>
    <property type="match status" value="1"/>
</dbReference>
<dbReference type="GO" id="GO:0006431">
    <property type="term" value="P:methionyl-tRNA aminoacylation"/>
    <property type="evidence" value="ECO:0007669"/>
    <property type="project" value="InterPro"/>
</dbReference>
<dbReference type="CDD" id="cd07957">
    <property type="entry name" value="Anticodon_Ia_Met"/>
    <property type="match status" value="1"/>
</dbReference>
<evidence type="ECO:0000256" key="3">
    <source>
        <dbReference type="ARBA" id="ARBA00022741"/>
    </source>
</evidence>
<evidence type="ECO:0000313" key="12">
    <source>
        <dbReference type="Proteomes" id="UP000660262"/>
    </source>
</evidence>
<dbReference type="InterPro" id="IPR014758">
    <property type="entry name" value="Met-tRNA_synth"/>
</dbReference>
<gene>
    <name evidence="11" type="ORF">PPROV_000965600</name>
</gene>
<protein>
    <recommendedName>
        <fullName evidence="1">methionine--tRNA ligase</fullName>
        <ecNumber evidence="1">6.1.1.10</ecNumber>
    </recommendedName>
</protein>
<evidence type="ECO:0000256" key="4">
    <source>
        <dbReference type="ARBA" id="ARBA00022840"/>
    </source>
</evidence>
<dbReference type="InterPro" id="IPR009080">
    <property type="entry name" value="tRNAsynth_Ia_anticodon-bd"/>
</dbReference>
<keyword evidence="2 8" id="KW-0436">Ligase</keyword>
<comment type="catalytic activity">
    <reaction evidence="7">
        <text>tRNA(Met) + L-methionine + ATP = L-methionyl-tRNA(Met) + AMP + diphosphate</text>
        <dbReference type="Rhea" id="RHEA:13481"/>
        <dbReference type="Rhea" id="RHEA-COMP:9667"/>
        <dbReference type="Rhea" id="RHEA-COMP:9698"/>
        <dbReference type="ChEBI" id="CHEBI:30616"/>
        <dbReference type="ChEBI" id="CHEBI:33019"/>
        <dbReference type="ChEBI" id="CHEBI:57844"/>
        <dbReference type="ChEBI" id="CHEBI:78442"/>
        <dbReference type="ChEBI" id="CHEBI:78530"/>
        <dbReference type="ChEBI" id="CHEBI:456215"/>
        <dbReference type="EC" id="6.1.1.10"/>
    </reaction>
</comment>
<feature type="domain" description="Methionyl/Leucyl tRNA synthetase" evidence="9">
    <location>
        <begin position="362"/>
        <end position="468"/>
    </location>
</feature>
<sequence length="648" mass="69899">MASSLGRGSAVCSVTSAHFHMRRACSPSSPRPFLVRNPPRSSLRSFASSSASLSASTSTSSDSTGNFVITTPLYYVNAAPHMGSSYTTLAADAMARYKRLAGAHVEFVTGCDEHGEKIAQAAAKAGRTPQEHVDAIAGEYAALWRRLDISNDRFVRTTSATHRAFVTAFLERVWDRGDVYQDAYEGHYCVDCEEYKDEKELVNAAGEPEEGADCCAIHRRPCPIRKEENYFFKCSSYQSQVEALLSAEPSLVSPAFRRNEIATTVAEGVRDFSISRAASPWGIPVPRDESQTVYVWFDALLGYLSALYLPHAGADGDGNGDATRDVTLEEAREILEAMSTRGVEGSGGEAGGRELAPWPVNVHVIGKDILRFHSVYWPAMLTSAGLPTPSRVFSHGFLTKDGLKMGKSMGNTLDPIELLDAYGADAVRFYFLKSISFGNDGDFNEERFINVVNDSLANDVGNLVNRCLNLLRKNGGLSFPLSASEAADNLAKANGGEPHALVTTAEQSVRVSAAAYEEMDFSRALDAALAITQLGNRFIQELEPWALYKADEDAEEATLRAHSGIVVAMEALRIAMVLLAPAVPGLASRVYAQLGLDASVLRGGVVPLDELTAWGGLQEGASFPKPKPVFARLEEMVLSAKESANAAA</sequence>
<dbReference type="GO" id="GO:0004825">
    <property type="term" value="F:methionine-tRNA ligase activity"/>
    <property type="evidence" value="ECO:0007669"/>
    <property type="project" value="UniProtKB-EC"/>
</dbReference>
<dbReference type="InterPro" id="IPR033911">
    <property type="entry name" value="MetRS_core"/>
</dbReference>
<keyword evidence="6 8" id="KW-0030">Aminoacyl-tRNA synthetase</keyword>
<dbReference type="InterPro" id="IPR023457">
    <property type="entry name" value="Met-tRNA_synth_2"/>
</dbReference>
<accession>A0A830HTX8</accession>
<dbReference type="NCBIfam" id="TIGR00398">
    <property type="entry name" value="metG"/>
    <property type="match status" value="1"/>
</dbReference>
<dbReference type="GO" id="GO:0009570">
    <property type="term" value="C:chloroplast stroma"/>
    <property type="evidence" value="ECO:0007669"/>
    <property type="project" value="TreeGrafter"/>
</dbReference>
<evidence type="ECO:0000259" key="10">
    <source>
        <dbReference type="Pfam" id="PF19303"/>
    </source>
</evidence>
<dbReference type="PRINTS" id="PR01041">
    <property type="entry name" value="TRNASYNTHMET"/>
</dbReference>
<dbReference type="Gene3D" id="3.40.50.620">
    <property type="entry name" value="HUPs"/>
    <property type="match status" value="1"/>
</dbReference>
<dbReference type="InterPro" id="IPR014729">
    <property type="entry name" value="Rossmann-like_a/b/a_fold"/>
</dbReference>
<dbReference type="OrthoDB" id="24670at2759"/>
<dbReference type="EMBL" id="BNJQ01000032">
    <property type="protein sequence ID" value="GHP10926.1"/>
    <property type="molecule type" value="Genomic_DNA"/>
</dbReference>
<evidence type="ECO:0000313" key="11">
    <source>
        <dbReference type="EMBL" id="GHP10926.1"/>
    </source>
</evidence>
<comment type="similarity">
    <text evidence="8">Belongs to the class-I aminoacyl-tRNA synthetase family.</text>
</comment>
<dbReference type="PANTHER" id="PTHR43326">
    <property type="entry name" value="METHIONYL-TRNA SYNTHETASE"/>
    <property type="match status" value="1"/>
</dbReference>
<evidence type="ECO:0000256" key="7">
    <source>
        <dbReference type="ARBA" id="ARBA00047364"/>
    </source>
</evidence>
<dbReference type="InterPro" id="IPR015413">
    <property type="entry name" value="Methionyl/Leucyl_tRNA_Synth"/>
</dbReference>
<feature type="domain" description="Methionyl/Leucyl tRNA synthetase" evidence="9">
    <location>
        <begin position="68"/>
        <end position="307"/>
    </location>
</feature>
<dbReference type="Pfam" id="PF09334">
    <property type="entry name" value="tRNA-synt_1g"/>
    <property type="match status" value="2"/>
</dbReference>
<keyword evidence="3 8" id="KW-0547">Nucleotide-binding</keyword>
<dbReference type="Pfam" id="PF19303">
    <property type="entry name" value="Anticodon_3"/>
    <property type="match status" value="1"/>
</dbReference>
<dbReference type="InterPro" id="IPR041872">
    <property type="entry name" value="Anticodon_Met"/>
</dbReference>
<dbReference type="PANTHER" id="PTHR43326:SF1">
    <property type="entry name" value="METHIONINE--TRNA LIGASE, MITOCHONDRIAL"/>
    <property type="match status" value="1"/>
</dbReference>
<evidence type="ECO:0000256" key="8">
    <source>
        <dbReference type="RuleBase" id="RU363039"/>
    </source>
</evidence>
<dbReference type="EC" id="6.1.1.10" evidence="1"/>
<feature type="domain" description="Methionyl-tRNA synthetase anticodon-binding" evidence="10">
    <location>
        <begin position="493"/>
        <end position="635"/>
    </location>
</feature>
<dbReference type="AlphaFoldDB" id="A0A830HTX8"/>
<keyword evidence="4 8" id="KW-0067">ATP-binding</keyword>
<evidence type="ECO:0000256" key="5">
    <source>
        <dbReference type="ARBA" id="ARBA00022917"/>
    </source>
</evidence>
<evidence type="ECO:0000256" key="6">
    <source>
        <dbReference type="ARBA" id="ARBA00023146"/>
    </source>
</evidence>
<dbReference type="HAMAP" id="MF_01228">
    <property type="entry name" value="Met_tRNA_synth_type2"/>
    <property type="match status" value="1"/>
</dbReference>
<dbReference type="Proteomes" id="UP000660262">
    <property type="component" value="Unassembled WGS sequence"/>
</dbReference>
<organism evidence="11 12">
    <name type="scientific">Pycnococcus provasolii</name>
    <dbReference type="NCBI Taxonomy" id="41880"/>
    <lineage>
        <taxon>Eukaryota</taxon>
        <taxon>Viridiplantae</taxon>
        <taxon>Chlorophyta</taxon>
        <taxon>Pseudoscourfieldiophyceae</taxon>
        <taxon>Pseudoscourfieldiales</taxon>
        <taxon>Pycnococcaceae</taxon>
        <taxon>Pycnococcus</taxon>
    </lineage>
</organism>
<keyword evidence="5 8" id="KW-0648">Protein biosynthesis</keyword>
<dbReference type="Gene3D" id="2.170.220.10">
    <property type="match status" value="1"/>
</dbReference>
<dbReference type="CDD" id="cd00814">
    <property type="entry name" value="MetRS_core"/>
    <property type="match status" value="1"/>
</dbReference>
<evidence type="ECO:0000259" key="9">
    <source>
        <dbReference type="Pfam" id="PF09334"/>
    </source>
</evidence>
<dbReference type="GO" id="GO:0005524">
    <property type="term" value="F:ATP binding"/>
    <property type="evidence" value="ECO:0007669"/>
    <property type="project" value="UniProtKB-KW"/>
</dbReference>
<keyword evidence="12" id="KW-1185">Reference proteome</keyword>
<dbReference type="SUPFAM" id="SSF47323">
    <property type="entry name" value="Anticodon-binding domain of a subclass of class I aminoacyl-tRNA synthetases"/>
    <property type="match status" value="1"/>
</dbReference>